<dbReference type="Proteomes" id="UP000567179">
    <property type="component" value="Unassembled WGS sequence"/>
</dbReference>
<comment type="caution">
    <text evidence="12">The sequence shown here is derived from an EMBL/GenBank/DDBJ whole genome shotgun (WGS) entry which is preliminary data.</text>
</comment>
<comment type="subcellular location">
    <subcellularLocation>
        <location evidence="3">Nucleus</location>
        <location evidence="3">PML body</location>
    </subcellularLocation>
</comment>
<keyword evidence="8" id="KW-0460">Magnesium</keyword>
<dbReference type="InterPro" id="IPR005135">
    <property type="entry name" value="Endo/exonuclease/phosphatase"/>
</dbReference>
<dbReference type="PANTHER" id="PTHR15822">
    <property type="entry name" value="TRAF AND TNF RECEPTOR-ASSOCIATED PROTEIN"/>
    <property type="match status" value="1"/>
</dbReference>
<dbReference type="SUPFAM" id="SSF56219">
    <property type="entry name" value="DNase I-like"/>
    <property type="match status" value="1"/>
</dbReference>
<evidence type="ECO:0000256" key="9">
    <source>
        <dbReference type="ARBA" id="ARBA00023204"/>
    </source>
</evidence>
<dbReference type="AlphaFoldDB" id="A0A8H5B458"/>
<gene>
    <name evidence="12" type="ORF">D9619_006257</name>
</gene>
<evidence type="ECO:0000256" key="8">
    <source>
        <dbReference type="ARBA" id="ARBA00022842"/>
    </source>
</evidence>
<dbReference type="GO" id="GO:0005737">
    <property type="term" value="C:cytoplasm"/>
    <property type="evidence" value="ECO:0007669"/>
    <property type="project" value="TreeGrafter"/>
</dbReference>
<evidence type="ECO:0000313" key="13">
    <source>
        <dbReference type="Proteomes" id="UP000567179"/>
    </source>
</evidence>
<feature type="domain" description="Endonuclease/exonuclease/phosphatase" evidence="11">
    <location>
        <begin position="67"/>
        <end position="320"/>
    </location>
</feature>
<accession>A0A8H5B458</accession>
<evidence type="ECO:0000256" key="7">
    <source>
        <dbReference type="ARBA" id="ARBA00022801"/>
    </source>
</evidence>
<keyword evidence="10" id="KW-0539">Nucleus</keyword>
<dbReference type="GO" id="GO:0006302">
    <property type="term" value="P:double-strand break repair"/>
    <property type="evidence" value="ECO:0007669"/>
    <property type="project" value="TreeGrafter"/>
</dbReference>
<keyword evidence="5" id="KW-0479">Metal-binding</keyword>
<dbReference type="GO" id="GO:0046872">
    <property type="term" value="F:metal ion binding"/>
    <property type="evidence" value="ECO:0007669"/>
    <property type="project" value="UniProtKB-KW"/>
</dbReference>
<keyword evidence="9" id="KW-0234">DNA repair</keyword>
<dbReference type="InterPro" id="IPR036691">
    <property type="entry name" value="Endo/exonu/phosph_ase_sf"/>
</dbReference>
<keyword evidence="7" id="KW-0378">Hydrolase</keyword>
<evidence type="ECO:0000256" key="1">
    <source>
        <dbReference type="ARBA" id="ARBA00001936"/>
    </source>
</evidence>
<dbReference type="GO" id="GO:0003697">
    <property type="term" value="F:single-stranded DNA binding"/>
    <property type="evidence" value="ECO:0007669"/>
    <property type="project" value="TreeGrafter"/>
</dbReference>
<dbReference type="EMBL" id="JAACJJ010000042">
    <property type="protein sequence ID" value="KAF5316230.1"/>
    <property type="molecule type" value="Genomic_DNA"/>
</dbReference>
<keyword evidence="13" id="KW-1185">Reference proteome</keyword>
<evidence type="ECO:0000259" key="11">
    <source>
        <dbReference type="Pfam" id="PF03372"/>
    </source>
</evidence>
<dbReference type="Pfam" id="PF03372">
    <property type="entry name" value="Exo_endo_phos"/>
    <property type="match status" value="1"/>
</dbReference>
<evidence type="ECO:0000256" key="5">
    <source>
        <dbReference type="ARBA" id="ARBA00022723"/>
    </source>
</evidence>
<dbReference type="OrthoDB" id="9975959at2759"/>
<sequence length="330" mass="36392">MQQEEVVETKSLYAFDEICDTWLPLKDTAPQETTSLNPKTFSLITYNIDAMNYFVNERIHTIFSFLNTHSVAPLLAASPPVPTIILVQELRNTAIPTLLAHPVVRAHYCVTDITAADWAAYYGTLTLVPRALALAGHVRAVFRTPFKSSTMGRSALYVDIGIAEEKVLRIANVHLESLRGRADKMRIEQLGSVAQRLRAPDVYAGVVAGDMNPIGPYDDSAPTKLGLSDAWTVCQDRSVAGSYEGKAKSDKEWEGHTWGHQPPSQFPERRMDKILLTGPLEPKEVEVIGMGLTMEGGGDDNGDLEDLEDVEGEPMWVSDHYGLVARIDIA</sequence>
<dbReference type="PANTHER" id="PTHR15822:SF4">
    <property type="entry name" value="TYROSYL-DNA PHOSPHODIESTERASE 2"/>
    <property type="match status" value="1"/>
</dbReference>
<evidence type="ECO:0000313" key="12">
    <source>
        <dbReference type="EMBL" id="KAF5316230.1"/>
    </source>
</evidence>
<evidence type="ECO:0000256" key="4">
    <source>
        <dbReference type="ARBA" id="ARBA00022722"/>
    </source>
</evidence>
<evidence type="ECO:0000256" key="6">
    <source>
        <dbReference type="ARBA" id="ARBA00022763"/>
    </source>
</evidence>
<dbReference type="InterPro" id="IPR051547">
    <property type="entry name" value="TDP2-like"/>
</dbReference>
<dbReference type="Gene3D" id="3.60.10.10">
    <property type="entry name" value="Endonuclease/exonuclease/phosphatase"/>
    <property type="match status" value="1"/>
</dbReference>
<reference evidence="12 13" key="1">
    <citation type="journal article" date="2020" name="ISME J.">
        <title>Uncovering the hidden diversity of litter-decomposition mechanisms in mushroom-forming fungi.</title>
        <authorList>
            <person name="Floudas D."/>
            <person name="Bentzer J."/>
            <person name="Ahren D."/>
            <person name="Johansson T."/>
            <person name="Persson P."/>
            <person name="Tunlid A."/>
        </authorList>
    </citation>
    <scope>NUCLEOTIDE SEQUENCE [LARGE SCALE GENOMIC DNA]</scope>
    <source>
        <strain evidence="12 13">CBS 101986</strain>
    </source>
</reference>
<dbReference type="GO" id="GO:0070260">
    <property type="term" value="F:5'-tyrosyl-DNA phosphodiesterase activity"/>
    <property type="evidence" value="ECO:0007669"/>
    <property type="project" value="TreeGrafter"/>
</dbReference>
<protein>
    <recommendedName>
        <fullName evidence="11">Endonuclease/exonuclease/phosphatase domain-containing protein</fullName>
    </recommendedName>
</protein>
<proteinExistence type="predicted"/>
<comment type="cofactor">
    <cofactor evidence="1">
        <name>Mn(2+)</name>
        <dbReference type="ChEBI" id="CHEBI:29035"/>
    </cofactor>
</comment>
<dbReference type="GO" id="GO:0004518">
    <property type="term" value="F:nuclease activity"/>
    <property type="evidence" value="ECO:0007669"/>
    <property type="project" value="UniProtKB-KW"/>
</dbReference>
<keyword evidence="6" id="KW-0227">DNA damage</keyword>
<comment type="cofactor">
    <cofactor evidence="2">
        <name>Mg(2+)</name>
        <dbReference type="ChEBI" id="CHEBI:18420"/>
    </cofactor>
</comment>
<keyword evidence="4" id="KW-0540">Nuclease</keyword>
<evidence type="ECO:0000256" key="2">
    <source>
        <dbReference type="ARBA" id="ARBA00001946"/>
    </source>
</evidence>
<organism evidence="12 13">
    <name type="scientific">Psilocybe cf. subviscida</name>
    <dbReference type="NCBI Taxonomy" id="2480587"/>
    <lineage>
        <taxon>Eukaryota</taxon>
        <taxon>Fungi</taxon>
        <taxon>Dikarya</taxon>
        <taxon>Basidiomycota</taxon>
        <taxon>Agaricomycotina</taxon>
        <taxon>Agaricomycetes</taxon>
        <taxon>Agaricomycetidae</taxon>
        <taxon>Agaricales</taxon>
        <taxon>Agaricineae</taxon>
        <taxon>Strophariaceae</taxon>
        <taxon>Psilocybe</taxon>
    </lineage>
</organism>
<evidence type="ECO:0000256" key="10">
    <source>
        <dbReference type="ARBA" id="ARBA00023242"/>
    </source>
</evidence>
<name>A0A8H5B458_9AGAR</name>
<evidence type="ECO:0000256" key="3">
    <source>
        <dbReference type="ARBA" id="ARBA00004322"/>
    </source>
</evidence>